<proteinExistence type="predicted"/>
<comment type="caution">
    <text evidence="2">The sequence shown here is derived from an EMBL/GenBank/DDBJ whole genome shotgun (WGS) entry which is preliminary data.</text>
</comment>
<evidence type="ECO:0000313" key="3">
    <source>
        <dbReference type="Proteomes" id="UP001272242"/>
    </source>
</evidence>
<accession>A0ABU5F080</accession>
<dbReference type="Proteomes" id="UP001272242">
    <property type="component" value="Unassembled WGS sequence"/>
</dbReference>
<evidence type="ECO:0000256" key="1">
    <source>
        <dbReference type="SAM" id="SignalP"/>
    </source>
</evidence>
<dbReference type="RefSeq" id="WP_320687391.1">
    <property type="nucleotide sequence ID" value="NZ_JAXBLV010000185.1"/>
</dbReference>
<dbReference type="EMBL" id="JAXBLV010000185">
    <property type="protein sequence ID" value="MDY3560889.1"/>
    <property type="molecule type" value="Genomic_DNA"/>
</dbReference>
<sequence>MRSMGAVAVCVALLTPWRLCAAPAPPGGAPKPLTADVVAAWQKAGAEVG</sequence>
<keyword evidence="3" id="KW-1185">Reference proteome</keyword>
<gene>
    <name evidence="2" type="ORF">R5W23_002138</name>
</gene>
<evidence type="ECO:0000313" key="2">
    <source>
        <dbReference type="EMBL" id="MDY3560889.1"/>
    </source>
</evidence>
<keyword evidence="1" id="KW-0732">Signal</keyword>
<organism evidence="2 3">
    <name type="scientific">Gemmata algarum</name>
    <dbReference type="NCBI Taxonomy" id="2975278"/>
    <lineage>
        <taxon>Bacteria</taxon>
        <taxon>Pseudomonadati</taxon>
        <taxon>Planctomycetota</taxon>
        <taxon>Planctomycetia</taxon>
        <taxon>Gemmatales</taxon>
        <taxon>Gemmataceae</taxon>
        <taxon>Gemmata</taxon>
    </lineage>
</organism>
<reference evidence="3" key="1">
    <citation type="journal article" date="2023" name="Mar. Drugs">
        <title>Gemmata algarum, a Novel Planctomycete Isolated from an Algal Mat, Displays Antimicrobial Activity.</title>
        <authorList>
            <person name="Kumar G."/>
            <person name="Kallscheuer N."/>
            <person name="Kashif M."/>
            <person name="Ahamad S."/>
            <person name="Jagadeeshwari U."/>
            <person name="Pannikurungottu S."/>
            <person name="Haufschild T."/>
            <person name="Kabuu M."/>
            <person name="Sasikala C."/>
            <person name="Jogler C."/>
            <person name="Ramana C."/>
        </authorList>
    </citation>
    <scope>NUCLEOTIDE SEQUENCE [LARGE SCALE GENOMIC DNA]</scope>
    <source>
        <strain evidence="3">JC673</strain>
    </source>
</reference>
<feature type="signal peptide" evidence="1">
    <location>
        <begin position="1"/>
        <end position="21"/>
    </location>
</feature>
<protein>
    <submittedName>
        <fullName evidence="2">Uncharacterized protein</fullName>
    </submittedName>
</protein>
<feature type="chain" id="PRO_5046944685" evidence="1">
    <location>
        <begin position="22"/>
        <end position="49"/>
    </location>
</feature>
<name>A0ABU5F080_9BACT</name>